<name>A0A0E9U7P9_ANGAN</name>
<reference evidence="1" key="1">
    <citation type="submission" date="2014-11" db="EMBL/GenBank/DDBJ databases">
        <authorList>
            <person name="Amaro Gonzalez C."/>
        </authorList>
    </citation>
    <scope>NUCLEOTIDE SEQUENCE</scope>
</reference>
<proteinExistence type="predicted"/>
<reference evidence="1" key="2">
    <citation type="journal article" date="2015" name="Fish Shellfish Immunol.">
        <title>Early steps in the European eel (Anguilla anguilla)-Vibrio vulnificus interaction in the gills: Role of the RtxA13 toxin.</title>
        <authorList>
            <person name="Callol A."/>
            <person name="Pajuelo D."/>
            <person name="Ebbesson L."/>
            <person name="Teles M."/>
            <person name="MacKenzie S."/>
            <person name="Amaro C."/>
        </authorList>
    </citation>
    <scope>NUCLEOTIDE SEQUENCE</scope>
</reference>
<accession>A0A0E9U7P9</accession>
<sequence length="30" mass="3747">MVRTHRREKFLLQTRILSEILTRPTRPKRI</sequence>
<dbReference type="EMBL" id="GBXM01047372">
    <property type="protein sequence ID" value="JAH61205.1"/>
    <property type="molecule type" value="Transcribed_RNA"/>
</dbReference>
<dbReference type="AlphaFoldDB" id="A0A0E9U7P9"/>
<evidence type="ECO:0000313" key="1">
    <source>
        <dbReference type="EMBL" id="JAH61205.1"/>
    </source>
</evidence>
<protein>
    <submittedName>
        <fullName evidence="1">Uncharacterized protein</fullName>
    </submittedName>
</protein>
<organism evidence="1">
    <name type="scientific">Anguilla anguilla</name>
    <name type="common">European freshwater eel</name>
    <name type="synonym">Muraena anguilla</name>
    <dbReference type="NCBI Taxonomy" id="7936"/>
    <lineage>
        <taxon>Eukaryota</taxon>
        <taxon>Metazoa</taxon>
        <taxon>Chordata</taxon>
        <taxon>Craniata</taxon>
        <taxon>Vertebrata</taxon>
        <taxon>Euteleostomi</taxon>
        <taxon>Actinopterygii</taxon>
        <taxon>Neopterygii</taxon>
        <taxon>Teleostei</taxon>
        <taxon>Anguilliformes</taxon>
        <taxon>Anguillidae</taxon>
        <taxon>Anguilla</taxon>
    </lineage>
</organism>